<feature type="transmembrane region" description="Helical" evidence="6">
    <location>
        <begin position="185"/>
        <end position="204"/>
    </location>
</feature>
<keyword evidence="9" id="KW-1185">Reference proteome</keyword>
<evidence type="ECO:0000256" key="2">
    <source>
        <dbReference type="ARBA" id="ARBA00007362"/>
    </source>
</evidence>
<feature type="transmembrane region" description="Helical" evidence="6">
    <location>
        <begin position="274"/>
        <end position="291"/>
    </location>
</feature>
<dbReference type="EMBL" id="AP024485">
    <property type="protein sequence ID" value="BCS87261.1"/>
    <property type="molecule type" value="Genomic_DNA"/>
</dbReference>
<dbReference type="InterPro" id="IPR000620">
    <property type="entry name" value="EamA_dom"/>
</dbReference>
<evidence type="ECO:0000313" key="8">
    <source>
        <dbReference type="EMBL" id="BCS87261.1"/>
    </source>
</evidence>
<evidence type="ECO:0000256" key="3">
    <source>
        <dbReference type="ARBA" id="ARBA00022692"/>
    </source>
</evidence>
<dbReference type="Gene3D" id="1.10.3730.20">
    <property type="match status" value="1"/>
</dbReference>
<evidence type="ECO:0000313" key="9">
    <source>
        <dbReference type="Proteomes" id="UP001053296"/>
    </source>
</evidence>
<keyword evidence="5 6" id="KW-0472">Membrane</keyword>
<feature type="transmembrane region" description="Helical" evidence="6">
    <location>
        <begin position="35"/>
        <end position="56"/>
    </location>
</feature>
<feature type="transmembrane region" description="Helical" evidence="6">
    <location>
        <begin position="96"/>
        <end position="117"/>
    </location>
</feature>
<organism evidence="8 9">
    <name type="scientific">Pseudodesulfovibrio sediminis</name>
    <dbReference type="NCBI Taxonomy" id="2810563"/>
    <lineage>
        <taxon>Bacteria</taxon>
        <taxon>Pseudomonadati</taxon>
        <taxon>Thermodesulfobacteriota</taxon>
        <taxon>Desulfovibrionia</taxon>
        <taxon>Desulfovibrionales</taxon>
        <taxon>Desulfovibrionaceae</taxon>
    </lineage>
</organism>
<feature type="transmembrane region" description="Helical" evidence="6">
    <location>
        <begin position="216"/>
        <end position="239"/>
    </location>
</feature>
<protein>
    <submittedName>
        <fullName evidence="8">Permease</fullName>
    </submittedName>
</protein>
<accession>A0ABM7P3C9</accession>
<dbReference type="PANTHER" id="PTHR32322:SF2">
    <property type="entry name" value="EAMA DOMAIN-CONTAINING PROTEIN"/>
    <property type="match status" value="1"/>
</dbReference>
<dbReference type="PANTHER" id="PTHR32322">
    <property type="entry name" value="INNER MEMBRANE TRANSPORTER"/>
    <property type="match status" value="1"/>
</dbReference>
<comment type="similarity">
    <text evidence="2">Belongs to the EamA transporter family.</text>
</comment>
<feature type="transmembrane region" description="Helical" evidence="6">
    <location>
        <begin position="124"/>
        <end position="145"/>
    </location>
</feature>
<dbReference type="RefSeq" id="WP_229593325.1">
    <property type="nucleotide sequence ID" value="NZ_AP024485.1"/>
</dbReference>
<feature type="transmembrane region" description="Helical" evidence="6">
    <location>
        <begin position="68"/>
        <end position="90"/>
    </location>
</feature>
<name>A0ABM7P3C9_9BACT</name>
<keyword evidence="3 6" id="KW-0812">Transmembrane</keyword>
<evidence type="ECO:0000256" key="1">
    <source>
        <dbReference type="ARBA" id="ARBA00004141"/>
    </source>
</evidence>
<sequence length="294" mass="32185">MNKRPLGLFFALLAVIIWSGNFVIASGIVDSIPPITLATLRWITAAVVFLPFSIKSMLRERKALREHWFSLLVAAITGVTMFNTLVYVSAQTTDTVNMALFASTTPVFVVILARIFLGETITLFRSIGLLIAISGMLTIATRGHLDVLLNLTFRIGDIWMLLAGFLWAVYSILVKKKPKTISQYSYLGTVFLVGAIPLIPAAIIEQPFYPAWSLTPAIIGATLYIGIGASLVAFFLWNYAVMYIGPGTSSLFQYFLPVFSGIGSYFLLGQPVTVAHGVGFVLIFMGVVMATRPR</sequence>
<dbReference type="InterPro" id="IPR050638">
    <property type="entry name" value="AA-Vitamin_Transporters"/>
</dbReference>
<comment type="subcellular location">
    <subcellularLocation>
        <location evidence="1">Membrane</location>
        <topology evidence="1">Multi-pass membrane protein</topology>
    </subcellularLocation>
</comment>
<evidence type="ECO:0000256" key="6">
    <source>
        <dbReference type="SAM" id="Phobius"/>
    </source>
</evidence>
<feature type="transmembrane region" description="Helical" evidence="6">
    <location>
        <begin position="151"/>
        <end position="173"/>
    </location>
</feature>
<gene>
    <name evidence="8" type="ORF">PSDVSF_05030</name>
</gene>
<evidence type="ECO:0000259" key="7">
    <source>
        <dbReference type="Pfam" id="PF00892"/>
    </source>
</evidence>
<proteinExistence type="inferred from homology"/>
<feature type="domain" description="EamA" evidence="7">
    <location>
        <begin position="6"/>
        <end position="140"/>
    </location>
</feature>
<dbReference type="Proteomes" id="UP001053296">
    <property type="component" value="Chromosome"/>
</dbReference>
<dbReference type="Pfam" id="PF00892">
    <property type="entry name" value="EamA"/>
    <property type="match status" value="2"/>
</dbReference>
<feature type="domain" description="EamA" evidence="7">
    <location>
        <begin position="155"/>
        <end position="291"/>
    </location>
</feature>
<dbReference type="InterPro" id="IPR037185">
    <property type="entry name" value="EmrE-like"/>
</dbReference>
<keyword evidence="4 6" id="KW-1133">Transmembrane helix</keyword>
<dbReference type="SUPFAM" id="SSF103481">
    <property type="entry name" value="Multidrug resistance efflux transporter EmrE"/>
    <property type="match status" value="2"/>
</dbReference>
<evidence type="ECO:0000256" key="5">
    <source>
        <dbReference type="ARBA" id="ARBA00023136"/>
    </source>
</evidence>
<reference evidence="8" key="1">
    <citation type="journal article" date="2022" name="Arch. Microbiol.">
        <title>Pseudodesulfovibrio sediminis sp. nov., a mesophilic and neutrophilic sulfate-reducing bacterium isolated from sediment of a brackish lake.</title>
        <authorList>
            <person name="Takahashi A."/>
            <person name="Kojima H."/>
            <person name="Watanabe M."/>
            <person name="Fukui M."/>
        </authorList>
    </citation>
    <scope>NUCLEOTIDE SEQUENCE</scope>
    <source>
        <strain evidence="8">SF6</strain>
    </source>
</reference>
<evidence type="ECO:0000256" key="4">
    <source>
        <dbReference type="ARBA" id="ARBA00022989"/>
    </source>
</evidence>